<sequence>MADLKSCWYPSRARVTTAAVVIAVIEVIAAIVLILLNVANKIPDDRKTDTYIYSGAQIILSIVLIFAVYMGRPTYISLYLQGQLLCAILPFIVLVIIGSEFYCVQAFMKKHHWFDPTLKAEEQETTGYVIWSVYTSLIAVYALFKVVALVVVQRCWAALGGVSRYCGLC</sequence>
<accession>A0AA39H855</accession>
<evidence type="ECO:0000313" key="2">
    <source>
        <dbReference type="EMBL" id="KAK0401002.1"/>
    </source>
</evidence>
<keyword evidence="1" id="KW-1133">Transmembrane helix</keyword>
<reference evidence="2" key="1">
    <citation type="submission" date="2023-06" db="EMBL/GenBank/DDBJ databases">
        <title>Genomic analysis of the entomopathogenic nematode Steinernema hermaphroditum.</title>
        <authorList>
            <person name="Schwarz E.M."/>
            <person name="Heppert J.K."/>
            <person name="Baniya A."/>
            <person name="Schwartz H.T."/>
            <person name="Tan C.-H."/>
            <person name="Antoshechkin I."/>
            <person name="Sternberg P.W."/>
            <person name="Goodrich-Blair H."/>
            <person name="Dillman A.R."/>
        </authorList>
    </citation>
    <scope>NUCLEOTIDE SEQUENCE</scope>
    <source>
        <strain evidence="2">PS9179</strain>
        <tissue evidence="2">Whole animal</tissue>
    </source>
</reference>
<dbReference type="Proteomes" id="UP001175271">
    <property type="component" value="Unassembled WGS sequence"/>
</dbReference>
<dbReference type="AlphaFoldDB" id="A0AA39H855"/>
<keyword evidence="3" id="KW-1185">Reference proteome</keyword>
<keyword evidence="1" id="KW-0812">Transmembrane</keyword>
<evidence type="ECO:0000256" key="1">
    <source>
        <dbReference type="SAM" id="Phobius"/>
    </source>
</evidence>
<proteinExistence type="predicted"/>
<evidence type="ECO:0000313" key="3">
    <source>
        <dbReference type="Proteomes" id="UP001175271"/>
    </source>
</evidence>
<feature type="transmembrane region" description="Helical" evidence="1">
    <location>
        <begin position="51"/>
        <end position="72"/>
    </location>
</feature>
<dbReference type="EMBL" id="JAUCMV010000004">
    <property type="protein sequence ID" value="KAK0401002.1"/>
    <property type="molecule type" value="Genomic_DNA"/>
</dbReference>
<protein>
    <submittedName>
        <fullName evidence="2">Uncharacterized protein</fullName>
    </submittedName>
</protein>
<gene>
    <name evidence="2" type="ORF">QR680_015549</name>
</gene>
<feature type="transmembrane region" description="Helical" evidence="1">
    <location>
        <begin position="128"/>
        <end position="152"/>
    </location>
</feature>
<organism evidence="2 3">
    <name type="scientific">Steinernema hermaphroditum</name>
    <dbReference type="NCBI Taxonomy" id="289476"/>
    <lineage>
        <taxon>Eukaryota</taxon>
        <taxon>Metazoa</taxon>
        <taxon>Ecdysozoa</taxon>
        <taxon>Nematoda</taxon>
        <taxon>Chromadorea</taxon>
        <taxon>Rhabditida</taxon>
        <taxon>Tylenchina</taxon>
        <taxon>Panagrolaimomorpha</taxon>
        <taxon>Strongyloidoidea</taxon>
        <taxon>Steinernematidae</taxon>
        <taxon>Steinernema</taxon>
    </lineage>
</organism>
<feature type="transmembrane region" description="Helical" evidence="1">
    <location>
        <begin position="15"/>
        <end position="39"/>
    </location>
</feature>
<feature type="transmembrane region" description="Helical" evidence="1">
    <location>
        <begin position="84"/>
        <end position="108"/>
    </location>
</feature>
<name>A0AA39H855_9BILA</name>
<keyword evidence="1" id="KW-0472">Membrane</keyword>
<comment type="caution">
    <text evidence="2">The sequence shown here is derived from an EMBL/GenBank/DDBJ whole genome shotgun (WGS) entry which is preliminary data.</text>
</comment>